<keyword evidence="3" id="KW-0067">ATP-binding</keyword>
<feature type="domain" description="Histidine kinase/HSP90-like ATPase" evidence="2">
    <location>
        <begin position="18"/>
        <end position="131"/>
    </location>
</feature>
<dbReference type="RefSeq" id="WP_345392567.1">
    <property type="nucleotide sequence ID" value="NZ_BAABLA010000011.1"/>
</dbReference>
<dbReference type="CDD" id="cd16936">
    <property type="entry name" value="HATPase_RsbW-like"/>
    <property type="match status" value="1"/>
</dbReference>
<dbReference type="InterPro" id="IPR003594">
    <property type="entry name" value="HATPase_dom"/>
</dbReference>
<evidence type="ECO:0000313" key="4">
    <source>
        <dbReference type="Proteomes" id="UP001596337"/>
    </source>
</evidence>
<keyword evidence="1" id="KW-0808">Transferase</keyword>
<dbReference type="SUPFAM" id="SSF55874">
    <property type="entry name" value="ATPase domain of HSP90 chaperone/DNA topoisomerase II/histidine kinase"/>
    <property type="match status" value="1"/>
</dbReference>
<evidence type="ECO:0000313" key="3">
    <source>
        <dbReference type="EMBL" id="MFC6868549.1"/>
    </source>
</evidence>
<proteinExistence type="predicted"/>
<gene>
    <name evidence="3" type="ORF">ACFQGD_15530</name>
</gene>
<name>A0ABW2C180_9PSEU</name>
<dbReference type="InterPro" id="IPR036890">
    <property type="entry name" value="HATPase_C_sf"/>
</dbReference>
<reference evidence="4" key="1">
    <citation type="journal article" date="2019" name="Int. J. Syst. Evol. Microbiol.">
        <title>The Global Catalogue of Microorganisms (GCM) 10K type strain sequencing project: providing services to taxonomists for standard genome sequencing and annotation.</title>
        <authorList>
            <consortium name="The Broad Institute Genomics Platform"/>
            <consortium name="The Broad Institute Genome Sequencing Center for Infectious Disease"/>
            <person name="Wu L."/>
            <person name="Ma J."/>
        </authorList>
    </citation>
    <scope>NUCLEOTIDE SEQUENCE [LARGE SCALE GENOMIC DNA]</scope>
    <source>
        <strain evidence="4">KCTC 32255</strain>
    </source>
</reference>
<evidence type="ECO:0000259" key="2">
    <source>
        <dbReference type="Pfam" id="PF13581"/>
    </source>
</evidence>
<keyword evidence="3" id="KW-0547">Nucleotide-binding</keyword>
<dbReference type="Gene3D" id="3.30.565.10">
    <property type="entry name" value="Histidine kinase-like ATPase, C-terminal domain"/>
    <property type="match status" value="1"/>
</dbReference>
<comment type="caution">
    <text evidence="3">The sequence shown here is derived from an EMBL/GenBank/DDBJ whole genome shotgun (WGS) entry which is preliminary data.</text>
</comment>
<dbReference type="InterPro" id="IPR050267">
    <property type="entry name" value="Anti-sigma-factor_SerPK"/>
</dbReference>
<keyword evidence="1" id="KW-0723">Serine/threonine-protein kinase</keyword>
<dbReference type="PANTHER" id="PTHR35526:SF3">
    <property type="entry name" value="ANTI-SIGMA-F FACTOR RSBW"/>
    <property type="match status" value="1"/>
</dbReference>
<dbReference type="Proteomes" id="UP001596337">
    <property type="component" value="Unassembled WGS sequence"/>
</dbReference>
<dbReference type="PANTHER" id="PTHR35526">
    <property type="entry name" value="ANTI-SIGMA-F FACTOR RSBW-RELATED"/>
    <property type="match status" value="1"/>
</dbReference>
<protein>
    <submittedName>
        <fullName evidence="3">ATP-binding protein</fullName>
    </submittedName>
</protein>
<accession>A0ABW2C180</accession>
<keyword evidence="4" id="KW-1185">Reference proteome</keyword>
<dbReference type="Pfam" id="PF13581">
    <property type="entry name" value="HATPase_c_2"/>
    <property type="match status" value="1"/>
</dbReference>
<organism evidence="3 4">
    <name type="scientific">Haloechinothrix salitolerans</name>
    <dbReference type="NCBI Taxonomy" id="926830"/>
    <lineage>
        <taxon>Bacteria</taxon>
        <taxon>Bacillati</taxon>
        <taxon>Actinomycetota</taxon>
        <taxon>Actinomycetes</taxon>
        <taxon>Pseudonocardiales</taxon>
        <taxon>Pseudonocardiaceae</taxon>
        <taxon>Haloechinothrix</taxon>
    </lineage>
</organism>
<evidence type="ECO:0000256" key="1">
    <source>
        <dbReference type="ARBA" id="ARBA00022527"/>
    </source>
</evidence>
<dbReference type="EMBL" id="JBHSXX010000001">
    <property type="protein sequence ID" value="MFC6868549.1"/>
    <property type="molecule type" value="Genomic_DNA"/>
</dbReference>
<sequence>MKSTGGQSHPHHVEVEVRAEPRQLPWLRDRLERWLRHTTCPDDGVERALLALNEAITNSMVHAYRDRPAGPLRVTGRHRGDDVVLTVADEGSWKPARPGEGLGGRGVLMMQECVDRVYIDHTSGGTLVTLEFDVAHGEDSSGRNNGEHRIAVRSSVDNIIVRITGNVPASAAPLLRRQLLGVSCGGVVPLTLDLGALGPVTEGAALAVDEVAEAAAGVGGKVVLVIPPESLAAAQLGAFPDHELVDVVESL</sequence>
<dbReference type="GO" id="GO:0005524">
    <property type="term" value="F:ATP binding"/>
    <property type="evidence" value="ECO:0007669"/>
    <property type="project" value="UniProtKB-KW"/>
</dbReference>
<keyword evidence="1" id="KW-0418">Kinase</keyword>